<dbReference type="GO" id="GO:0005737">
    <property type="term" value="C:cytoplasm"/>
    <property type="evidence" value="ECO:0007669"/>
    <property type="project" value="TreeGrafter"/>
</dbReference>
<reference evidence="4 5" key="1">
    <citation type="submission" date="2018-08" db="EMBL/GenBank/DDBJ databases">
        <title>Streptomyces NEAU-D10 sp. nov., a novel Actinomycete isolated from soil.</title>
        <authorList>
            <person name="Jin L."/>
        </authorList>
    </citation>
    <scope>NUCLEOTIDE SEQUENCE [LARGE SCALE GENOMIC DNA]</scope>
    <source>
        <strain evidence="4 5">NEAU-D10</strain>
    </source>
</reference>
<dbReference type="PANTHER" id="PTHR45527:SF1">
    <property type="entry name" value="FATTY ACID SYNTHASE"/>
    <property type="match status" value="1"/>
</dbReference>
<feature type="domain" description="AMP-binding enzyme C-terminal" evidence="3">
    <location>
        <begin position="439"/>
        <end position="516"/>
    </location>
</feature>
<dbReference type="PROSITE" id="PS00455">
    <property type="entry name" value="AMP_BINDING"/>
    <property type="match status" value="1"/>
</dbReference>
<dbReference type="Pfam" id="PF00501">
    <property type="entry name" value="AMP-binding"/>
    <property type="match status" value="1"/>
</dbReference>
<dbReference type="RefSeq" id="WP_128502556.1">
    <property type="nucleotide sequence ID" value="NZ_QUAC01000011.1"/>
</dbReference>
<protein>
    <submittedName>
        <fullName evidence="4">AMP-dependent synthetase</fullName>
    </submittedName>
</protein>
<dbReference type="GO" id="GO:0043041">
    <property type="term" value="P:amino acid activation for nonribosomal peptide biosynthetic process"/>
    <property type="evidence" value="ECO:0007669"/>
    <property type="project" value="TreeGrafter"/>
</dbReference>
<dbReference type="Pfam" id="PF13193">
    <property type="entry name" value="AMP-binding_C"/>
    <property type="match status" value="1"/>
</dbReference>
<dbReference type="Gene3D" id="3.30.300.30">
    <property type="match status" value="1"/>
</dbReference>
<evidence type="ECO:0000259" key="2">
    <source>
        <dbReference type="Pfam" id="PF00501"/>
    </source>
</evidence>
<dbReference type="AlphaFoldDB" id="A0A371QBE6"/>
<organism evidence="4 5">
    <name type="scientific">Streptomyces inhibens</name>
    <dbReference type="NCBI Taxonomy" id="2293571"/>
    <lineage>
        <taxon>Bacteria</taxon>
        <taxon>Bacillati</taxon>
        <taxon>Actinomycetota</taxon>
        <taxon>Actinomycetes</taxon>
        <taxon>Kitasatosporales</taxon>
        <taxon>Streptomycetaceae</taxon>
        <taxon>Streptomyces</taxon>
    </lineage>
</organism>
<sequence length="575" mass="61668">MSQQPPAPADSGGEFLHDFLLDSARHTPDAPAVIESAQAGRTTVTTYAELSALVDTYASDLDALGIETGARVILESDTTAPSLAMLLACSRAGLAFVPVSPEVPQQRLVSILTTARPALHLQAADGTREDIPRPVGTARFGPAGLTVTRAPAHRRPRRRVPCVTDPAYIIFTSGTTGRPKGVVMSHRAVVAFYRGMLAHRIATPEDRIASTSPLQFDFSLLNIGLALGSGAAVVPVPQGLVRWPRHLLRVLRETGATQVNGVPSIWRQTLRYEPERLAALDRLRGVLFCGEEFPLPELRRLRQLLPHARIINCYGATESMACSFEDVPHPLPETVERLSIGVAHPGAEMLLIDEAGEVVDRPGVPGEIHLRSPALFSGYWDDPEATRAALVPDPLCPQSGQYVLRTGDLAVQGEKGEFYFCGRTDSQVQINGNRVELGEVERRLTEFPGATAATAMALPRPGGAGLQLTAFVVLAAQHATADAADLRDFCARTLPPYMVPQDIRWRDSLPTTSNGKVDRAALAEGAQTDLAEADGARTDPAGAAQPDPAPDPHRPPTPQPQPQPQPPSMLRGCGH</sequence>
<gene>
    <name evidence="4" type="ORF">DY245_01510</name>
</gene>
<feature type="domain" description="AMP-dependent synthetase/ligase" evidence="2">
    <location>
        <begin position="22"/>
        <end position="380"/>
    </location>
</feature>
<dbReference type="EMBL" id="QUAC01000011">
    <property type="protein sequence ID" value="REK92002.1"/>
    <property type="molecule type" value="Genomic_DNA"/>
</dbReference>
<dbReference type="OrthoDB" id="2472181at2"/>
<dbReference type="InterPro" id="IPR042099">
    <property type="entry name" value="ANL_N_sf"/>
</dbReference>
<accession>A0A371QBE6</accession>
<proteinExistence type="predicted"/>
<dbReference type="Proteomes" id="UP000262477">
    <property type="component" value="Unassembled WGS sequence"/>
</dbReference>
<dbReference type="InterPro" id="IPR020845">
    <property type="entry name" value="AMP-binding_CS"/>
</dbReference>
<dbReference type="InterPro" id="IPR045851">
    <property type="entry name" value="AMP-bd_C_sf"/>
</dbReference>
<dbReference type="SUPFAM" id="SSF56801">
    <property type="entry name" value="Acetyl-CoA synthetase-like"/>
    <property type="match status" value="1"/>
</dbReference>
<evidence type="ECO:0000313" key="4">
    <source>
        <dbReference type="EMBL" id="REK92002.1"/>
    </source>
</evidence>
<name>A0A371QBE6_STRIH</name>
<dbReference type="InterPro" id="IPR025110">
    <property type="entry name" value="AMP-bd_C"/>
</dbReference>
<evidence type="ECO:0000313" key="5">
    <source>
        <dbReference type="Proteomes" id="UP000262477"/>
    </source>
</evidence>
<keyword evidence="5" id="KW-1185">Reference proteome</keyword>
<dbReference type="InterPro" id="IPR000873">
    <property type="entry name" value="AMP-dep_synth/lig_dom"/>
</dbReference>
<feature type="compositionally biased region" description="Pro residues" evidence="1">
    <location>
        <begin position="555"/>
        <end position="567"/>
    </location>
</feature>
<evidence type="ECO:0000259" key="3">
    <source>
        <dbReference type="Pfam" id="PF13193"/>
    </source>
</evidence>
<dbReference type="GO" id="GO:0044550">
    <property type="term" value="P:secondary metabolite biosynthetic process"/>
    <property type="evidence" value="ECO:0007669"/>
    <property type="project" value="TreeGrafter"/>
</dbReference>
<feature type="region of interest" description="Disordered" evidence="1">
    <location>
        <begin position="527"/>
        <end position="575"/>
    </location>
</feature>
<evidence type="ECO:0000256" key="1">
    <source>
        <dbReference type="SAM" id="MobiDB-lite"/>
    </source>
</evidence>
<dbReference type="Gene3D" id="3.40.50.12780">
    <property type="entry name" value="N-terminal domain of ligase-like"/>
    <property type="match status" value="1"/>
</dbReference>
<dbReference type="GO" id="GO:0031177">
    <property type="term" value="F:phosphopantetheine binding"/>
    <property type="evidence" value="ECO:0007669"/>
    <property type="project" value="TreeGrafter"/>
</dbReference>
<comment type="caution">
    <text evidence="4">The sequence shown here is derived from an EMBL/GenBank/DDBJ whole genome shotgun (WGS) entry which is preliminary data.</text>
</comment>
<dbReference type="PANTHER" id="PTHR45527">
    <property type="entry name" value="NONRIBOSOMAL PEPTIDE SYNTHETASE"/>
    <property type="match status" value="1"/>
</dbReference>